<accession>A0A1G6Q1Z3</accession>
<dbReference type="PANTHER" id="PTHR43643">
    <property type="entry name" value="HISTIDINOL-PHOSPHATE AMINOTRANSFERASE 2"/>
    <property type="match status" value="1"/>
</dbReference>
<evidence type="ECO:0000313" key="6">
    <source>
        <dbReference type="EMBL" id="SDC86383.1"/>
    </source>
</evidence>
<dbReference type="Gene3D" id="3.40.640.10">
    <property type="entry name" value="Type I PLP-dependent aspartate aminotransferase-like (Major domain)"/>
    <property type="match status" value="1"/>
</dbReference>
<evidence type="ECO:0000259" key="5">
    <source>
        <dbReference type="Pfam" id="PF00155"/>
    </source>
</evidence>
<dbReference type="CDD" id="cd00609">
    <property type="entry name" value="AAT_like"/>
    <property type="match status" value="1"/>
</dbReference>
<evidence type="ECO:0000313" key="7">
    <source>
        <dbReference type="Proteomes" id="UP000199411"/>
    </source>
</evidence>
<organism evidence="6 7">
    <name type="scientific">Desulfurella multipotens</name>
    <dbReference type="NCBI Taxonomy" id="79269"/>
    <lineage>
        <taxon>Bacteria</taxon>
        <taxon>Pseudomonadati</taxon>
        <taxon>Campylobacterota</taxon>
        <taxon>Desulfurellia</taxon>
        <taxon>Desulfurellales</taxon>
        <taxon>Desulfurellaceae</taxon>
        <taxon>Desulfurella</taxon>
    </lineage>
</organism>
<dbReference type="Pfam" id="PF00155">
    <property type="entry name" value="Aminotran_1_2"/>
    <property type="match status" value="1"/>
</dbReference>
<protein>
    <submittedName>
        <fullName evidence="6">Threonine-phosphate decarboxylase</fullName>
    </submittedName>
</protein>
<dbReference type="GO" id="GO:0008483">
    <property type="term" value="F:transaminase activity"/>
    <property type="evidence" value="ECO:0007669"/>
    <property type="project" value="UniProtKB-KW"/>
</dbReference>
<dbReference type="InterPro" id="IPR015422">
    <property type="entry name" value="PyrdxlP-dep_Trfase_small"/>
</dbReference>
<dbReference type="InterPro" id="IPR050106">
    <property type="entry name" value="HistidinolP_aminotransfase"/>
</dbReference>
<keyword evidence="3" id="KW-0808">Transferase</keyword>
<dbReference type="RefSeq" id="WP_092129341.1">
    <property type="nucleotide sequence ID" value="NZ_FMYU01000010.1"/>
</dbReference>
<dbReference type="GO" id="GO:0030170">
    <property type="term" value="F:pyridoxal phosphate binding"/>
    <property type="evidence" value="ECO:0007669"/>
    <property type="project" value="InterPro"/>
</dbReference>
<evidence type="ECO:0000256" key="4">
    <source>
        <dbReference type="ARBA" id="ARBA00022898"/>
    </source>
</evidence>
<gene>
    <name evidence="6" type="ORF">SAMN05660835_01503</name>
</gene>
<evidence type="ECO:0000256" key="3">
    <source>
        <dbReference type="ARBA" id="ARBA00022679"/>
    </source>
</evidence>
<keyword evidence="4" id="KW-0663">Pyridoxal phosphate</keyword>
<dbReference type="Gene3D" id="3.90.1150.10">
    <property type="entry name" value="Aspartate Aminotransferase, domain 1"/>
    <property type="match status" value="1"/>
</dbReference>
<dbReference type="OrthoDB" id="9813612at2"/>
<sequence length="327" mass="38154">MFKKFTMDSFFHGADIYSFAKKLNIKPKDVIDFSSNINFVKPKVKLKNINVSPYPDPRYVKLKKAISKKYNIDKNYIQLFNGSTDAIFTIINHFDDVTLYAPIFSEYKKANKVQLINRFSNMYEIPPKDSLVVFVNPSTPDGTYYDLKKFFDIWCKQNNTVLIDESFLDFSGKKSALCFLKDFEKLIILKSFSKFYGCAGVRVGVLISKTKFKAPLWNISTFDEQFILQALKDKKFEIKSKIYVEKNKQLLREILENSDLFEKIYDSSTNFLLAKLKHISSIALQDKLSAYNILIRDCSNFDFLDEFHVRFAVKTKKELKILKKALK</sequence>
<keyword evidence="2" id="KW-0032">Aminotransferase</keyword>
<evidence type="ECO:0000256" key="2">
    <source>
        <dbReference type="ARBA" id="ARBA00022576"/>
    </source>
</evidence>
<dbReference type="SUPFAM" id="SSF53383">
    <property type="entry name" value="PLP-dependent transferases"/>
    <property type="match status" value="1"/>
</dbReference>
<dbReference type="AlphaFoldDB" id="A0A1G6Q1Z3"/>
<dbReference type="EMBL" id="FMYU01000010">
    <property type="protein sequence ID" value="SDC86383.1"/>
    <property type="molecule type" value="Genomic_DNA"/>
</dbReference>
<keyword evidence="7" id="KW-1185">Reference proteome</keyword>
<feature type="domain" description="Aminotransferase class I/classII large" evidence="5">
    <location>
        <begin position="48"/>
        <end position="325"/>
    </location>
</feature>
<dbReference type="Proteomes" id="UP000199411">
    <property type="component" value="Unassembled WGS sequence"/>
</dbReference>
<evidence type="ECO:0000256" key="1">
    <source>
        <dbReference type="ARBA" id="ARBA00007970"/>
    </source>
</evidence>
<comment type="similarity">
    <text evidence="1">Belongs to the class-II pyridoxal-phosphate-dependent aminotransferase family. Histidinol-phosphate aminotransferase subfamily.</text>
</comment>
<dbReference type="InterPro" id="IPR004839">
    <property type="entry name" value="Aminotransferase_I/II_large"/>
</dbReference>
<dbReference type="PANTHER" id="PTHR43643:SF3">
    <property type="entry name" value="HISTIDINOL-PHOSPHATE AMINOTRANSFERASE"/>
    <property type="match status" value="1"/>
</dbReference>
<proteinExistence type="inferred from homology"/>
<name>A0A1G6Q1Z3_9BACT</name>
<reference evidence="7" key="1">
    <citation type="submission" date="2016-10" db="EMBL/GenBank/DDBJ databases">
        <authorList>
            <person name="Varghese N."/>
            <person name="Submissions S."/>
        </authorList>
    </citation>
    <scope>NUCLEOTIDE SEQUENCE [LARGE SCALE GENOMIC DNA]</scope>
    <source>
        <strain evidence="7">DSM 8415</strain>
    </source>
</reference>
<dbReference type="InterPro" id="IPR015421">
    <property type="entry name" value="PyrdxlP-dep_Trfase_major"/>
</dbReference>
<dbReference type="InterPro" id="IPR015424">
    <property type="entry name" value="PyrdxlP-dep_Trfase"/>
</dbReference>